<dbReference type="NCBIfam" id="NF011964">
    <property type="entry name" value="PRK15435.1"/>
    <property type="match status" value="1"/>
</dbReference>
<evidence type="ECO:0000313" key="13">
    <source>
        <dbReference type="Proteomes" id="UP001292571"/>
    </source>
</evidence>
<dbReference type="InterPro" id="IPR001497">
    <property type="entry name" value="MethylDNA_cys_MeTrfase_AS"/>
</dbReference>
<dbReference type="InterPro" id="IPR036388">
    <property type="entry name" value="WH-like_DNA-bd_sf"/>
</dbReference>
<dbReference type="PROSITE" id="PS00374">
    <property type="entry name" value="MGMT"/>
    <property type="match status" value="1"/>
</dbReference>
<keyword evidence="12" id="KW-0238">DNA-binding</keyword>
<proteinExistence type="predicted"/>
<organism evidence="12 13">
    <name type="scientific">Pseudomonas spirodelae</name>
    <dbReference type="NCBI Taxonomy" id="3101751"/>
    <lineage>
        <taxon>Bacteria</taxon>
        <taxon>Pseudomonadati</taxon>
        <taxon>Pseudomonadota</taxon>
        <taxon>Gammaproteobacteria</taxon>
        <taxon>Pseudomonadales</taxon>
        <taxon>Pseudomonadaceae</taxon>
        <taxon>Pseudomonas</taxon>
    </lineage>
</organism>
<evidence type="ECO:0000256" key="10">
    <source>
        <dbReference type="ARBA" id="ARBA00049348"/>
    </source>
</evidence>
<dbReference type="InterPro" id="IPR014048">
    <property type="entry name" value="MethylDNA_cys_MeTrfase_DNA-bd"/>
</dbReference>
<evidence type="ECO:0000313" key="12">
    <source>
        <dbReference type="EMBL" id="MEA1606689.1"/>
    </source>
</evidence>
<dbReference type="RefSeq" id="WP_322949378.1">
    <property type="nucleotide sequence ID" value="NZ_JAYEET010000039.1"/>
</dbReference>
<comment type="caution">
    <text evidence="12">The sequence shown here is derived from an EMBL/GenBank/DDBJ whole genome shotgun (WGS) entry which is preliminary data.</text>
</comment>
<evidence type="ECO:0000256" key="8">
    <source>
        <dbReference type="ARBA" id="ARBA00023163"/>
    </source>
</evidence>
<evidence type="ECO:0000256" key="6">
    <source>
        <dbReference type="ARBA" id="ARBA00023015"/>
    </source>
</evidence>
<protein>
    <submittedName>
        <fullName evidence="12">Bifunctional DNA-binding transcriptional regulator/O6-methylguanine-DNA methyltransferase Ada</fullName>
        <ecNumber evidence="12">2.1.1.-</ecNumber>
    </submittedName>
</protein>
<keyword evidence="4 12" id="KW-0808">Transferase</keyword>
<dbReference type="Pfam" id="PF01035">
    <property type="entry name" value="DNA_binding_1"/>
    <property type="match status" value="1"/>
</dbReference>
<dbReference type="GO" id="GO:0003677">
    <property type="term" value="F:DNA binding"/>
    <property type="evidence" value="ECO:0007669"/>
    <property type="project" value="UniProtKB-KW"/>
</dbReference>
<dbReference type="InterPro" id="IPR016221">
    <property type="entry name" value="Bifunct_regulatory_prot_Ada"/>
</dbReference>
<name>A0ABU5PAP4_9PSED</name>
<dbReference type="Pfam" id="PF02805">
    <property type="entry name" value="Ada_Zn_binding"/>
    <property type="match status" value="1"/>
</dbReference>
<dbReference type="EMBL" id="JAYEET010000039">
    <property type="protein sequence ID" value="MEA1606689.1"/>
    <property type="molecule type" value="Genomic_DNA"/>
</dbReference>
<evidence type="ECO:0000256" key="9">
    <source>
        <dbReference type="ARBA" id="ARBA00023204"/>
    </source>
</evidence>
<dbReference type="CDD" id="cd06445">
    <property type="entry name" value="ATase"/>
    <property type="match status" value="1"/>
</dbReference>
<reference evidence="12 13" key="1">
    <citation type="submission" date="2023-12" db="EMBL/GenBank/DDBJ databases">
        <title>Pseudomonas sp. T5W1.</title>
        <authorList>
            <person name="Maltman C."/>
        </authorList>
    </citation>
    <scope>NUCLEOTIDE SEQUENCE [LARGE SCALE GENOMIC DNA]</scope>
    <source>
        <strain evidence="12 13">T5W1</strain>
    </source>
</reference>
<dbReference type="EC" id="2.1.1.-" evidence="12"/>
<evidence type="ECO:0000256" key="4">
    <source>
        <dbReference type="ARBA" id="ARBA00022679"/>
    </source>
</evidence>
<gene>
    <name evidence="12" type="primary">ada</name>
    <name evidence="12" type="ORF">SOP97_12810</name>
</gene>
<dbReference type="GO" id="GO:0008168">
    <property type="term" value="F:methyltransferase activity"/>
    <property type="evidence" value="ECO:0007669"/>
    <property type="project" value="UniProtKB-KW"/>
</dbReference>
<dbReference type="SMART" id="SM00342">
    <property type="entry name" value="HTH_ARAC"/>
    <property type="match status" value="1"/>
</dbReference>
<dbReference type="Gene3D" id="3.40.10.10">
    <property type="entry name" value="DNA Methylphosphotriester Repair Domain"/>
    <property type="match status" value="1"/>
</dbReference>
<dbReference type="SUPFAM" id="SSF57884">
    <property type="entry name" value="Ada DNA repair protein, N-terminal domain (N-Ada 10)"/>
    <property type="match status" value="1"/>
</dbReference>
<keyword evidence="3 12" id="KW-0489">Methyltransferase</keyword>
<keyword evidence="8" id="KW-0804">Transcription</keyword>
<sequence>MLDTEHCWHAICNRDAAQDGAFVFAVHSTGIYCRPSCPARRPKRDNVSFYADPGSAAKAGFRPCKRCSPQGQSPAEQLDALVIAACQRLADSEQHLTLAQLSAQIGLSASHLARAFKLRTGMTPHAWSAAYRQQQLEQHLPHAHSVLDAALTAGYTSTRDLYQHASALSPAQRRKQAAGEHLRYTIAPCPLGQILLASSAGGVCAVLLADEPATLQAELQQRFAAAVIQRDDLGLGEWLGQLLAQICEPQRAAHLPLDMRGTVFQQQVWRALQQIPTGQTRSYAELAAQLDSHPRAVARACASNPLGLLIPCHRVIASNGSLGGYRWGLERKAALLKREAAP</sequence>
<dbReference type="InterPro" id="IPR004026">
    <property type="entry name" value="Ada_DNA_repair_Zn-bd"/>
</dbReference>
<dbReference type="Gene3D" id="1.10.10.60">
    <property type="entry name" value="Homeodomain-like"/>
    <property type="match status" value="1"/>
</dbReference>
<dbReference type="InterPro" id="IPR009057">
    <property type="entry name" value="Homeodomain-like_sf"/>
</dbReference>
<comment type="catalytic activity">
    <reaction evidence="10">
        <text>a 6-O-methyl-2'-deoxyguanosine in DNA + L-cysteinyl-[protein] = S-methyl-L-cysteinyl-[protein] + a 2'-deoxyguanosine in DNA</text>
        <dbReference type="Rhea" id="RHEA:24000"/>
        <dbReference type="Rhea" id="RHEA-COMP:10131"/>
        <dbReference type="Rhea" id="RHEA-COMP:10132"/>
        <dbReference type="Rhea" id="RHEA-COMP:11367"/>
        <dbReference type="Rhea" id="RHEA-COMP:11368"/>
        <dbReference type="ChEBI" id="CHEBI:29950"/>
        <dbReference type="ChEBI" id="CHEBI:82612"/>
        <dbReference type="ChEBI" id="CHEBI:85445"/>
        <dbReference type="ChEBI" id="CHEBI:85448"/>
        <dbReference type="EC" id="2.1.1.63"/>
    </reaction>
</comment>
<feature type="domain" description="HTH araC/xylS-type" evidence="11">
    <location>
        <begin position="79"/>
        <end position="158"/>
    </location>
</feature>
<evidence type="ECO:0000259" key="11">
    <source>
        <dbReference type="PROSITE" id="PS01124"/>
    </source>
</evidence>
<keyword evidence="9" id="KW-0234">DNA repair</keyword>
<dbReference type="InterPro" id="IPR036631">
    <property type="entry name" value="MGMT_N_sf"/>
</dbReference>
<accession>A0ABU5PAP4</accession>
<keyword evidence="6" id="KW-0805">Transcription regulation</keyword>
<evidence type="ECO:0000256" key="2">
    <source>
        <dbReference type="ARBA" id="ARBA00001947"/>
    </source>
</evidence>
<dbReference type="SUPFAM" id="SSF53155">
    <property type="entry name" value="Methylated DNA-protein cysteine methyltransferase domain"/>
    <property type="match status" value="1"/>
</dbReference>
<dbReference type="SUPFAM" id="SSF46767">
    <property type="entry name" value="Methylated DNA-protein cysteine methyltransferase, C-terminal domain"/>
    <property type="match status" value="1"/>
</dbReference>
<dbReference type="GO" id="GO:0032259">
    <property type="term" value="P:methylation"/>
    <property type="evidence" value="ECO:0007669"/>
    <property type="project" value="UniProtKB-KW"/>
</dbReference>
<dbReference type="PROSITE" id="PS01124">
    <property type="entry name" value="HTH_ARAC_FAMILY_2"/>
    <property type="match status" value="1"/>
</dbReference>
<dbReference type="InterPro" id="IPR036217">
    <property type="entry name" value="MethylDNA_cys_MeTrfase_DNAb"/>
</dbReference>
<comment type="cofactor">
    <cofactor evidence="2">
        <name>Zn(2+)</name>
        <dbReference type="ChEBI" id="CHEBI:29105"/>
    </cofactor>
</comment>
<dbReference type="SUPFAM" id="SSF46689">
    <property type="entry name" value="Homeodomain-like"/>
    <property type="match status" value="1"/>
</dbReference>
<dbReference type="InterPro" id="IPR035451">
    <property type="entry name" value="Ada-like_dom_sf"/>
</dbReference>
<dbReference type="Gene3D" id="1.10.10.10">
    <property type="entry name" value="Winged helix-like DNA-binding domain superfamily/Winged helix DNA-binding domain"/>
    <property type="match status" value="1"/>
</dbReference>
<dbReference type="PANTHER" id="PTHR10815:SF14">
    <property type="entry name" value="BIFUNCTIONAL TRANSCRIPTIONAL ACTIVATOR_DNA REPAIR ENZYME ADA"/>
    <property type="match status" value="1"/>
</dbReference>
<keyword evidence="13" id="KW-1185">Reference proteome</keyword>
<dbReference type="PANTHER" id="PTHR10815">
    <property type="entry name" value="METHYLATED-DNA--PROTEIN-CYSTEINE METHYLTRANSFERASE"/>
    <property type="match status" value="1"/>
</dbReference>
<dbReference type="NCBIfam" id="TIGR00589">
    <property type="entry name" value="ogt"/>
    <property type="match status" value="1"/>
</dbReference>
<dbReference type="Proteomes" id="UP001292571">
    <property type="component" value="Unassembled WGS sequence"/>
</dbReference>
<evidence type="ECO:0000256" key="3">
    <source>
        <dbReference type="ARBA" id="ARBA00022603"/>
    </source>
</evidence>
<keyword evidence="7" id="KW-0010">Activator</keyword>
<dbReference type="Gene3D" id="3.30.160.70">
    <property type="entry name" value="Methylated DNA-protein cysteine methyltransferase domain"/>
    <property type="match status" value="1"/>
</dbReference>
<dbReference type="InterPro" id="IPR018060">
    <property type="entry name" value="HTH_AraC"/>
</dbReference>
<evidence type="ECO:0000256" key="7">
    <source>
        <dbReference type="ARBA" id="ARBA00023159"/>
    </source>
</evidence>
<evidence type="ECO:0000256" key="5">
    <source>
        <dbReference type="ARBA" id="ARBA00022763"/>
    </source>
</evidence>
<dbReference type="PIRSF" id="PIRSF000409">
    <property type="entry name" value="Ada"/>
    <property type="match status" value="1"/>
</dbReference>
<evidence type="ECO:0000256" key="1">
    <source>
        <dbReference type="ARBA" id="ARBA00001286"/>
    </source>
</evidence>
<keyword evidence="5" id="KW-0227">DNA damage</keyword>
<comment type="catalytic activity">
    <reaction evidence="1">
        <text>a 4-O-methyl-thymidine in DNA + L-cysteinyl-[protein] = a thymidine in DNA + S-methyl-L-cysteinyl-[protein]</text>
        <dbReference type="Rhea" id="RHEA:53428"/>
        <dbReference type="Rhea" id="RHEA-COMP:10131"/>
        <dbReference type="Rhea" id="RHEA-COMP:10132"/>
        <dbReference type="Rhea" id="RHEA-COMP:13555"/>
        <dbReference type="Rhea" id="RHEA-COMP:13556"/>
        <dbReference type="ChEBI" id="CHEBI:29950"/>
        <dbReference type="ChEBI" id="CHEBI:82612"/>
        <dbReference type="ChEBI" id="CHEBI:137386"/>
        <dbReference type="ChEBI" id="CHEBI:137387"/>
        <dbReference type="EC" id="2.1.1.63"/>
    </reaction>
</comment>
<dbReference type="Pfam" id="PF12833">
    <property type="entry name" value="HTH_18"/>
    <property type="match status" value="1"/>
</dbReference>